<proteinExistence type="predicted"/>
<dbReference type="SUPFAM" id="SSF52266">
    <property type="entry name" value="SGNH hydrolase"/>
    <property type="match status" value="1"/>
</dbReference>
<feature type="domain" description="SGNH hydrolase-type esterase" evidence="1">
    <location>
        <begin position="29"/>
        <end position="205"/>
    </location>
</feature>
<protein>
    <submittedName>
        <fullName evidence="2">SGNH/GDSL hydrolase family protein</fullName>
    </submittedName>
</protein>
<keyword evidence="3" id="KW-1185">Reference proteome</keyword>
<dbReference type="EMBL" id="CP050063">
    <property type="protein sequence ID" value="QIP12693.1"/>
    <property type="molecule type" value="Genomic_DNA"/>
</dbReference>
<dbReference type="CDD" id="cd00229">
    <property type="entry name" value="SGNH_hydrolase"/>
    <property type="match status" value="1"/>
</dbReference>
<keyword evidence="2" id="KW-0378">Hydrolase</keyword>
<dbReference type="Gene3D" id="3.40.50.1110">
    <property type="entry name" value="SGNH hydrolase"/>
    <property type="match status" value="1"/>
</dbReference>
<evidence type="ECO:0000313" key="2">
    <source>
        <dbReference type="EMBL" id="QIP12693.1"/>
    </source>
</evidence>
<dbReference type="InterPro" id="IPR036514">
    <property type="entry name" value="SGNH_hydro_sf"/>
</dbReference>
<evidence type="ECO:0000259" key="1">
    <source>
        <dbReference type="Pfam" id="PF13472"/>
    </source>
</evidence>
<dbReference type="Proteomes" id="UP000501802">
    <property type="component" value="Chromosome"/>
</dbReference>
<accession>A0A6G9AKG8</accession>
<reference evidence="2 3" key="1">
    <citation type="submission" date="2020-03" db="EMBL/GenBank/DDBJ databases">
        <authorList>
            <person name="Kim M.K."/>
        </authorList>
    </citation>
    <scope>NUCLEOTIDE SEQUENCE [LARGE SCALE GENOMIC DNA]</scope>
    <source>
        <strain evidence="2 3">BT328</strain>
    </source>
</reference>
<dbReference type="Pfam" id="PF13472">
    <property type="entry name" value="Lipase_GDSL_2"/>
    <property type="match status" value="1"/>
</dbReference>
<dbReference type="GO" id="GO:0016788">
    <property type="term" value="F:hydrolase activity, acting on ester bonds"/>
    <property type="evidence" value="ECO:0007669"/>
    <property type="project" value="UniProtKB-ARBA"/>
</dbReference>
<dbReference type="RefSeq" id="WP_167207045.1">
    <property type="nucleotide sequence ID" value="NZ_CP050063.1"/>
</dbReference>
<dbReference type="AlphaFoldDB" id="A0A6G9AKG8"/>
<sequence>MKKTTSALLLLLIAFVLISAAPSLPKLYVIGDSISMRYGLFLEKYVQGVWQYDRKSDDGQAAKNLDVPVGANGGDSRMVLEYLKLKAPDKSFQPDVLLLNCGLHDIKRQPETNAIQVDSVSYRKNLEAIYQLLHKRSIRLIWMRTTAVEDERHNSRSKAFKRYARDLDVYNAIADEVMHRHGVPIIDLYTFTRSLGSEHFVDHVHYDDPAMQLQAAYIAGFLQDQIPLIQKRK</sequence>
<name>A0A6G9AKG8_9BACT</name>
<dbReference type="InterPro" id="IPR013830">
    <property type="entry name" value="SGNH_hydro"/>
</dbReference>
<dbReference type="KEGG" id="spib:G8759_08675"/>
<evidence type="ECO:0000313" key="3">
    <source>
        <dbReference type="Proteomes" id="UP000501802"/>
    </source>
</evidence>
<organism evidence="2 3">
    <name type="scientific">Spirosoma aureum</name>
    <dbReference type="NCBI Taxonomy" id="2692134"/>
    <lineage>
        <taxon>Bacteria</taxon>
        <taxon>Pseudomonadati</taxon>
        <taxon>Bacteroidota</taxon>
        <taxon>Cytophagia</taxon>
        <taxon>Cytophagales</taxon>
        <taxon>Cytophagaceae</taxon>
        <taxon>Spirosoma</taxon>
    </lineage>
</organism>
<gene>
    <name evidence="2" type="ORF">G8759_08675</name>
</gene>